<dbReference type="AlphaFoldDB" id="A0A0U5BCD0"/>
<dbReference type="GO" id="GO:0006313">
    <property type="term" value="P:DNA transposition"/>
    <property type="evidence" value="ECO:0007669"/>
    <property type="project" value="InterPro"/>
</dbReference>
<dbReference type="InterPro" id="IPR009057">
    <property type="entry name" value="Homeodomain-like_sf"/>
</dbReference>
<evidence type="ECO:0000313" key="4">
    <source>
        <dbReference type="Proteomes" id="UP000218965"/>
    </source>
</evidence>
<dbReference type="Proteomes" id="UP000218965">
    <property type="component" value="Chromosome"/>
</dbReference>
<gene>
    <name evidence="3" type="ORF">MalAC0309_1452</name>
</gene>
<name>A0A0U5BCD0_9MICO</name>
<evidence type="ECO:0000256" key="1">
    <source>
        <dbReference type="SAM" id="Coils"/>
    </source>
</evidence>
<evidence type="ECO:0000256" key="2">
    <source>
        <dbReference type="SAM" id="MobiDB-lite"/>
    </source>
</evidence>
<dbReference type="GO" id="GO:0004803">
    <property type="term" value="F:transposase activity"/>
    <property type="evidence" value="ECO:0007669"/>
    <property type="project" value="InterPro"/>
</dbReference>
<dbReference type="SUPFAM" id="SSF46689">
    <property type="entry name" value="Homeodomain-like"/>
    <property type="match status" value="1"/>
</dbReference>
<reference evidence="4" key="1">
    <citation type="submission" date="2015-12" db="EMBL/GenBank/DDBJ databases">
        <authorList>
            <person name="Shamseldin A."/>
            <person name="Moawad H."/>
            <person name="Abd El-Rahim W.M."/>
            <person name="Sadowsky M.J."/>
        </authorList>
    </citation>
    <scope>NUCLEOTIDE SEQUENCE [LARGE SCALE GENOMIC DNA]</scope>
    <source>
        <strain evidence="4">JAM AC0309</strain>
    </source>
</reference>
<organism evidence="3 4">
    <name type="scientific">Microcella alkaliphila</name>
    <dbReference type="NCBI Taxonomy" id="279828"/>
    <lineage>
        <taxon>Bacteria</taxon>
        <taxon>Bacillati</taxon>
        <taxon>Actinomycetota</taxon>
        <taxon>Actinomycetes</taxon>
        <taxon>Micrococcales</taxon>
        <taxon>Microbacteriaceae</taxon>
        <taxon>Microcella</taxon>
    </lineage>
</organism>
<proteinExistence type="predicted"/>
<protein>
    <submittedName>
        <fullName evidence="3">Transposase</fullName>
    </submittedName>
</protein>
<dbReference type="Pfam" id="PF01527">
    <property type="entry name" value="HTH_Tnp_1"/>
    <property type="match status" value="1"/>
</dbReference>
<dbReference type="InterPro" id="IPR002514">
    <property type="entry name" value="Transposase_8"/>
</dbReference>
<feature type="region of interest" description="Disordered" evidence="2">
    <location>
        <begin position="124"/>
        <end position="175"/>
    </location>
</feature>
<dbReference type="Gene3D" id="1.10.10.10">
    <property type="entry name" value="Winged helix-like DNA-binding domain superfamily/Winged helix DNA-binding domain"/>
    <property type="match status" value="1"/>
</dbReference>
<dbReference type="InterPro" id="IPR036388">
    <property type="entry name" value="WH-like_DNA-bd_sf"/>
</dbReference>
<accession>A0A0U5BCD0</accession>
<sequence>MGRPSKYPRELRERAVRMVAEVRPDYPSEYQAMTAVAGMLGIGSPETIRTWIRRQQVDAGNRPGVTTDAAVEIKRLRRENAELRRANEMADSTGQRNECCEMKQTLISGGIRCRASMVISVVSRSSSRSVSTRRGGGSSISPARSAARPRWSAAWRGKGVTSTGSRSAGSRARGI</sequence>
<dbReference type="EMBL" id="AP017315">
    <property type="protein sequence ID" value="BAU32305.1"/>
    <property type="molecule type" value="Genomic_DNA"/>
</dbReference>
<feature type="coiled-coil region" evidence="1">
    <location>
        <begin position="66"/>
        <end position="93"/>
    </location>
</feature>
<dbReference type="KEGG" id="malk:MalAC0309_1452"/>
<keyword evidence="1" id="KW-0175">Coiled coil</keyword>
<evidence type="ECO:0000313" key="3">
    <source>
        <dbReference type="EMBL" id="BAU32305.1"/>
    </source>
</evidence>
<reference evidence="3 4" key="2">
    <citation type="submission" date="2016-01" db="EMBL/GenBank/DDBJ databases">
        <title>Microcella alkaliphila JAM AC0309 whole genome shotgun sequence.</title>
        <authorList>
            <person name="Kurata A."/>
            <person name="Hirose Y."/>
            <person name="Kishimoto N."/>
            <person name="Kobayashi T."/>
        </authorList>
    </citation>
    <scope>NUCLEOTIDE SEQUENCE [LARGE SCALE GENOMIC DNA]</scope>
    <source>
        <strain evidence="3 4">JAM AC0309</strain>
    </source>
</reference>
<dbReference type="GO" id="GO:0003677">
    <property type="term" value="F:DNA binding"/>
    <property type="evidence" value="ECO:0007669"/>
    <property type="project" value="InterPro"/>
</dbReference>